<keyword evidence="3 6" id="KW-0812">Transmembrane</keyword>
<dbReference type="Proteomes" id="UP000005237">
    <property type="component" value="Unassembled WGS sequence"/>
</dbReference>
<dbReference type="GO" id="GO:0004888">
    <property type="term" value="F:transmembrane signaling receptor activity"/>
    <property type="evidence" value="ECO:0007669"/>
    <property type="project" value="InterPro"/>
</dbReference>
<reference evidence="7" key="2">
    <citation type="submission" date="2022-06" db="UniProtKB">
        <authorList>
            <consortium name="EnsemblMetazoa"/>
        </authorList>
    </citation>
    <scope>IDENTIFICATION</scope>
    <source>
        <strain evidence="7">DF5081</strain>
    </source>
</reference>
<dbReference type="Pfam" id="PF02118">
    <property type="entry name" value="Srg"/>
    <property type="match status" value="1"/>
</dbReference>
<organism evidence="7 8">
    <name type="scientific">Caenorhabditis japonica</name>
    <dbReference type="NCBI Taxonomy" id="281687"/>
    <lineage>
        <taxon>Eukaryota</taxon>
        <taxon>Metazoa</taxon>
        <taxon>Ecdysozoa</taxon>
        <taxon>Nematoda</taxon>
        <taxon>Chromadorea</taxon>
        <taxon>Rhabditida</taxon>
        <taxon>Rhabditina</taxon>
        <taxon>Rhabditomorpha</taxon>
        <taxon>Rhabditoidea</taxon>
        <taxon>Rhabditidae</taxon>
        <taxon>Peloderinae</taxon>
        <taxon>Caenorhabditis</taxon>
    </lineage>
</organism>
<dbReference type="GO" id="GO:0007606">
    <property type="term" value="P:sensory perception of chemical stimulus"/>
    <property type="evidence" value="ECO:0007669"/>
    <property type="project" value="UniProtKB-UniRule"/>
</dbReference>
<keyword evidence="5 6" id="KW-0472">Membrane</keyword>
<sequence length="215" mass="24257">MSTSPTTTPLSFITVLAVWDRKCDDSFSASGENVKYLIQIVYLLPAAIVQSRILWILLWKYKYLYGKQSFYQLFVMDCIACFILATMSRFLLGIRVFTIIITGISTFVTVYRLSRMSKRLISSERSVTLGSFLISACFLGTAAAESLFTTDAVRSSTSLDYFFLPMSWDILNVGTPLVMVFASRQLRQHVFNNVPLLSRSNSKVDNEILVTTVTV</sequence>
<protein>
    <recommendedName>
        <fullName evidence="6">Serpentine receptor class gamma</fullName>
    </recommendedName>
</protein>
<evidence type="ECO:0000256" key="5">
    <source>
        <dbReference type="ARBA" id="ARBA00023136"/>
    </source>
</evidence>
<feature type="transmembrane region" description="Helical" evidence="6">
    <location>
        <begin position="94"/>
        <end position="114"/>
    </location>
</feature>
<evidence type="ECO:0000313" key="8">
    <source>
        <dbReference type="Proteomes" id="UP000005237"/>
    </source>
</evidence>
<dbReference type="PRINTS" id="PR00698">
    <property type="entry name" value="TMPROTEINSRG"/>
</dbReference>
<dbReference type="InterPro" id="IPR051119">
    <property type="entry name" value="Nematode_SR-like"/>
</dbReference>
<feature type="transmembrane region" description="Helical" evidence="6">
    <location>
        <begin position="36"/>
        <end position="58"/>
    </location>
</feature>
<accession>A0A8R1HKL3</accession>
<comment type="subcellular location">
    <subcellularLocation>
        <location evidence="1">Membrane</location>
        <topology evidence="1">Multi-pass membrane protein</topology>
    </subcellularLocation>
</comment>
<keyword evidence="8" id="KW-1185">Reference proteome</keyword>
<comment type="similarity">
    <text evidence="2 6">Belongs to the nematode receptor-like protein srg family.</text>
</comment>
<dbReference type="PANTHER" id="PTHR31627">
    <property type="entry name" value="SERPENTINE RECEPTOR CLASS GAMMA-RELATED"/>
    <property type="match status" value="1"/>
</dbReference>
<evidence type="ECO:0000256" key="4">
    <source>
        <dbReference type="ARBA" id="ARBA00022989"/>
    </source>
</evidence>
<evidence type="ECO:0000256" key="2">
    <source>
        <dbReference type="ARBA" id="ARBA00005692"/>
    </source>
</evidence>
<reference evidence="8" key="1">
    <citation type="submission" date="2010-08" db="EMBL/GenBank/DDBJ databases">
        <authorList>
            <consortium name="Caenorhabditis japonica Sequencing Consortium"/>
            <person name="Wilson R.K."/>
        </authorList>
    </citation>
    <scope>NUCLEOTIDE SEQUENCE [LARGE SCALE GENOMIC DNA]</scope>
    <source>
        <strain evidence="8">DF5081</strain>
    </source>
</reference>
<evidence type="ECO:0000256" key="1">
    <source>
        <dbReference type="ARBA" id="ARBA00004141"/>
    </source>
</evidence>
<feature type="transmembrane region" description="Helical" evidence="6">
    <location>
        <begin position="161"/>
        <end position="182"/>
    </location>
</feature>
<dbReference type="EnsemblMetazoa" id="CJA04474b.1">
    <property type="protein sequence ID" value="CJA04474b.1"/>
    <property type="gene ID" value="WBGene00123677"/>
</dbReference>
<dbReference type="GO" id="GO:0016020">
    <property type="term" value="C:membrane"/>
    <property type="evidence" value="ECO:0007669"/>
    <property type="project" value="UniProtKB-SubCell"/>
</dbReference>
<dbReference type="AlphaFoldDB" id="A0A8R1HKL3"/>
<feature type="transmembrane region" description="Helical" evidence="6">
    <location>
        <begin position="70"/>
        <end position="88"/>
    </location>
</feature>
<evidence type="ECO:0000256" key="6">
    <source>
        <dbReference type="RuleBase" id="RU280813"/>
    </source>
</evidence>
<evidence type="ECO:0000256" key="3">
    <source>
        <dbReference type="ARBA" id="ARBA00022692"/>
    </source>
</evidence>
<dbReference type="InterPro" id="IPR000609">
    <property type="entry name" value="7TM_GPCR_serpentine_rcpt_Srg"/>
</dbReference>
<feature type="transmembrane region" description="Helical" evidence="6">
    <location>
        <begin position="126"/>
        <end position="149"/>
    </location>
</feature>
<evidence type="ECO:0000313" key="7">
    <source>
        <dbReference type="EnsemblMetazoa" id="CJA04474b.1"/>
    </source>
</evidence>
<proteinExistence type="inferred from homology"/>
<comment type="caution">
    <text evidence="6">Lacks conserved residue(s) required for the propagation of feature annotation.</text>
</comment>
<name>A0A8R1HKL3_CAEJA</name>
<keyword evidence="4 6" id="KW-1133">Transmembrane helix</keyword>
<dbReference type="PANTHER" id="PTHR31627:SF13">
    <property type="entry name" value="SERPENTINE RECEPTOR CLASS GAMMA-1-RELATED"/>
    <property type="match status" value="1"/>
</dbReference>